<dbReference type="GO" id="GO:0019843">
    <property type="term" value="F:rRNA binding"/>
    <property type="evidence" value="ECO:0007669"/>
    <property type="project" value="UniProtKB-KW"/>
</dbReference>
<dbReference type="GO" id="GO:0030983">
    <property type="term" value="F:mismatched DNA binding"/>
    <property type="evidence" value="ECO:0007669"/>
    <property type="project" value="InterPro"/>
</dbReference>
<feature type="coiled-coil region" evidence="9">
    <location>
        <begin position="659"/>
        <end position="712"/>
    </location>
</feature>
<dbReference type="SUPFAM" id="SSF160443">
    <property type="entry name" value="SMR domain-like"/>
    <property type="match status" value="1"/>
</dbReference>
<dbReference type="EMBL" id="JBBPBK010000016">
    <property type="protein sequence ID" value="KAK9267575.1"/>
    <property type="molecule type" value="Genomic_DNA"/>
</dbReference>
<protein>
    <recommendedName>
        <fullName evidence="11">Smr domain-containing protein</fullName>
    </recommendedName>
</protein>
<evidence type="ECO:0000313" key="13">
    <source>
        <dbReference type="Proteomes" id="UP001415857"/>
    </source>
</evidence>
<dbReference type="InterPro" id="IPR027417">
    <property type="entry name" value="P-loop_NTPase"/>
</dbReference>
<dbReference type="AlphaFoldDB" id="A0AAP0N9G0"/>
<dbReference type="InterPro" id="IPR002625">
    <property type="entry name" value="Smr_dom"/>
</dbReference>
<dbReference type="SMART" id="SM00463">
    <property type="entry name" value="SMR"/>
    <property type="match status" value="1"/>
</dbReference>
<evidence type="ECO:0000256" key="8">
    <source>
        <dbReference type="ARBA" id="ARBA00023125"/>
    </source>
</evidence>
<name>A0AAP0N9G0_LIQFO</name>
<dbReference type="Gene3D" id="3.30.1370.110">
    <property type="match status" value="1"/>
</dbReference>
<keyword evidence="4" id="KW-0255">Endonuclease</keyword>
<dbReference type="InterPro" id="IPR045076">
    <property type="entry name" value="MutS"/>
</dbReference>
<feature type="region of interest" description="Disordered" evidence="10">
    <location>
        <begin position="808"/>
        <end position="839"/>
    </location>
</feature>
<dbReference type="PROSITE" id="PS50828">
    <property type="entry name" value="SMR"/>
    <property type="match status" value="1"/>
</dbReference>
<dbReference type="PANTHER" id="PTHR48466:SF1">
    <property type="entry name" value="SMR DOMAIN-CONTAINING PROTEIN"/>
    <property type="match status" value="1"/>
</dbReference>
<dbReference type="InterPro" id="IPR005747">
    <property type="entry name" value="MutS2"/>
</dbReference>
<evidence type="ECO:0000256" key="5">
    <source>
        <dbReference type="ARBA" id="ARBA00022801"/>
    </source>
</evidence>
<evidence type="ECO:0000256" key="9">
    <source>
        <dbReference type="SAM" id="Coils"/>
    </source>
</evidence>
<keyword evidence="5" id="KW-0378">Hydrolase</keyword>
<keyword evidence="3" id="KW-0547">Nucleotide-binding</keyword>
<dbReference type="InterPro" id="IPR036063">
    <property type="entry name" value="Smr_dom_sf"/>
</dbReference>
<dbReference type="SMART" id="SM00533">
    <property type="entry name" value="MUTSd"/>
    <property type="match status" value="1"/>
</dbReference>
<gene>
    <name evidence="12" type="ORF">L1049_010003</name>
</gene>
<comment type="caution">
    <text evidence="12">The sequence shown here is derived from an EMBL/GenBank/DDBJ whole genome shotgun (WGS) entry which is preliminary data.</text>
</comment>
<dbReference type="PIRSF" id="PIRSF005814">
    <property type="entry name" value="MutS_YshD"/>
    <property type="match status" value="1"/>
</dbReference>
<dbReference type="PANTHER" id="PTHR48466">
    <property type="entry name" value="OS10G0509000 PROTEIN-RELATED"/>
    <property type="match status" value="1"/>
</dbReference>
<evidence type="ECO:0000256" key="2">
    <source>
        <dbReference type="ARBA" id="ARBA00022730"/>
    </source>
</evidence>
<dbReference type="InterPro" id="IPR036187">
    <property type="entry name" value="DNA_mismatch_repair_MutS_sf"/>
</dbReference>
<evidence type="ECO:0000256" key="1">
    <source>
        <dbReference type="ARBA" id="ARBA00022722"/>
    </source>
</evidence>
<dbReference type="GO" id="GO:0006298">
    <property type="term" value="P:mismatch repair"/>
    <property type="evidence" value="ECO:0007669"/>
    <property type="project" value="InterPro"/>
</dbReference>
<dbReference type="GO" id="GO:0004519">
    <property type="term" value="F:endonuclease activity"/>
    <property type="evidence" value="ECO:0007669"/>
    <property type="project" value="UniProtKB-KW"/>
</dbReference>
<accession>A0AAP0N9G0</accession>
<evidence type="ECO:0000313" key="12">
    <source>
        <dbReference type="EMBL" id="KAK9267575.1"/>
    </source>
</evidence>
<evidence type="ECO:0000256" key="3">
    <source>
        <dbReference type="ARBA" id="ARBA00022741"/>
    </source>
</evidence>
<keyword evidence="13" id="KW-1185">Reference proteome</keyword>
<proteinExistence type="predicted"/>
<sequence>MELCHHFISVKKPPNLYTTPCHRFVTRLTAAVSLSSSPESHRVRVSETLHKETLKTLEWDSVCKQLSAFTSTTRGLSVARSGNVLLGRSRDESQKLLDQTTAAMMVHPRPLDFSGIDDLSEILNSSVSGELVTVGEICAVGRTLRAARALLKQLEEVALDEGSSERYTPLLEILQNCDFQVELEQKIGFCIDCNLSVILDRASEELEIIRSERKRNMENLESLLKRVSAQVFQAGAIDKPLITKRRSRMCVGIRASHRYLLPGGVVLNVSSSGATYFMEPKEAVELNNMEVKLLNSEKAEEKAILSFLTSEIAESDIEIKFLLDRILEVDLAFARASYAQWMNGVCPILSLEGCECFNTNGSDYAYSVNIEAIQHPLLLESSRRSLSDVLASKSGSSVELDMENGGMNSAGFSGEASDFPVPIDIKIGCGTKVVVISGPNTGGKTASMKTLGLASLMSKAGMYLPAKNHPKIPWFDLILADVGDHQSLEQNLSTFSGHISRLCKILEVSSKESLVLIDEIGSGTDPSEGVALSASILQYLKDRVSLAVVTTHYTDLSRLKEKDTQFENAAMEFSLETLQPTYRILWGSTGDSNALSIAKSIGFNEEIIEQAQKWVERLVPEKQQERKGLLYQSLLEERNRLETQAGRAASLHSEVMDLYHEIQDEADDLDRRETALKAKETQRVQRELTAVKSRIETVIQEFENQLNSATADKFNSLIRKSESAIASIVEGHQPNGGGFAVTGTDTSSYTPRFGEQVHVKGLGDKLATVVEATGDDETILVQYGKIRVRVKKSNVIAIPTTERNATTSFVPRSKRQGRQSRNFKNLPEAKKEEEDSYGPTVQISKNTVDLRGMRVEEASHHLNMAISARGSHSVLFVIHGMGTGVVKERALEILRNHPRVAKFEQESPMNYGCTVAYIK</sequence>
<evidence type="ECO:0000259" key="11">
    <source>
        <dbReference type="PROSITE" id="PS50828"/>
    </source>
</evidence>
<feature type="domain" description="Smr" evidence="11">
    <location>
        <begin position="848"/>
        <end position="919"/>
    </location>
</feature>
<dbReference type="Proteomes" id="UP001415857">
    <property type="component" value="Unassembled WGS sequence"/>
</dbReference>
<dbReference type="InterPro" id="IPR007696">
    <property type="entry name" value="DNA_mismatch_repair_MutS_core"/>
</dbReference>
<organism evidence="12 13">
    <name type="scientific">Liquidambar formosana</name>
    <name type="common">Formosan gum</name>
    <dbReference type="NCBI Taxonomy" id="63359"/>
    <lineage>
        <taxon>Eukaryota</taxon>
        <taxon>Viridiplantae</taxon>
        <taxon>Streptophyta</taxon>
        <taxon>Embryophyta</taxon>
        <taxon>Tracheophyta</taxon>
        <taxon>Spermatophyta</taxon>
        <taxon>Magnoliopsida</taxon>
        <taxon>eudicotyledons</taxon>
        <taxon>Gunneridae</taxon>
        <taxon>Pentapetalae</taxon>
        <taxon>Saxifragales</taxon>
        <taxon>Altingiaceae</taxon>
        <taxon>Liquidambar</taxon>
    </lineage>
</organism>
<dbReference type="PROSITE" id="PS00486">
    <property type="entry name" value="DNA_MISMATCH_REPAIR_2"/>
    <property type="match status" value="1"/>
</dbReference>
<keyword evidence="1" id="KW-0540">Nuclease</keyword>
<dbReference type="NCBIfam" id="TIGR01069">
    <property type="entry name" value="mutS2"/>
    <property type="match status" value="1"/>
</dbReference>
<dbReference type="InterPro" id="IPR000432">
    <property type="entry name" value="DNA_mismatch_repair_MutS_C"/>
</dbReference>
<keyword evidence="2" id="KW-0699">rRNA-binding</keyword>
<dbReference type="SUPFAM" id="SSF52540">
    <property type="entry name" value="P-loop containing nucleoside triphosphate hydrolases"/>
    <property type="match status" value="1"/>
</dbReference>
<evidence type="ECO:0000256" key="10">
    <source>
        <dbReference type="SAM" id="MobiDB-lite"/>
    </source>
</evidence>
<dbReference type="GO" id="GO:0005524">
    <property type="term" value="F:ATP binding"/>
    <property type="evidence" value="ECO:0007669"/>
    <property type="project" value="UniProtKB-KW"/>
</dbReference>
<evidence type="ECO:0000256" key="6">
    <source>
        <dbReference type="ARBA" id="ARBA00022840"/>
    </source>
</evidence>
<keyword evidence="8" id="KW-0238">DNA-binding</keyword>
<reference evidence="12 13" key="1">
    <citation type="journal article" date="2024" name="Plant J.">
        <title>Genome sequences and population genomics reveal climatic adaptation and genomic divergence between two closely related sweetgum species.</title>
        <authorList>
            <person name="Xu W.Q."/>
            <person name="Ren C.Q."/>
            <person name="Zhang X.Y."/>
            <person name="Comes H.P."/>
            <person name="Liu X.H."/>
            <person name="Li Y.G."/>
            <person name="Kettle C.J."/>
            <person name="Jalonen R."/>
            <person name="Gaisberger H."/>
            <person name="Ma Y.Z."/>
            <person name="Qiu Y.X."/>
        </authorList>
    </citation>
    <scope>NUCLEOTIDE SEQUENCE [LARGE SCALE GENOMIC DNA]</scope>
    <source>
        <strain evidence="12">Hangzhou</strain>
    </source>
</reference>
<dbReference type="Pfam" id="PF01713">
    <property type="entry name" value="Smr"/>
    <property type="match status" value="1"/>
</dbReference>
<keyword evidence="7" id="KW-0694">RNA-binding</keyword>
<dbReference type="FunFam" id="3.30.1370.110:FF:000004">
    <property type="entry name" value="Endonuclease MutS2"/>
    <property type="match status" value="1"/>
</dbReference>
<dbReference type="GO" id="GO:0045910">
    <property type="term" value="P:negative regulation of DNA recombination"/>
    <property type="evidence" value="ECO:0007669"/>
    <property type="project" value="InterPro"/>
</dbReference>
<dbReference type="Pfam" id="PF00488">
    <property type="entry name" value="MutS_V"/>
    <property type="match status" value="1"/>
</dbReference>
<evidence type="ECO:0000256" key="7">
    <source>
        <dbReference type="ARBA" id="ARBA00022884"/>
    </source>
</evidence>
<keyword evidence="6" id="KW-0067">ATP-binding</keyword>
<dbReference type="GO" id="GO:0140664">
    <property type="term" value="F:ATP-dependent DNA damage sensor activity"/>
    <property type="evidence" value="ECO:0007669"/>
    <property type="project" value="InterPro"/>
</dbReference>
<dbReference type="SMART" id="SM00534">
    <property type="entry name" value="MUTSac"/>
    <property type="match status" value="1"/>
</dbReference>
<evidence type="ECO:0000256" key="4">
    <source>
        <dbReference type="ARBA" id="ARBA00022759"/>
    </source>
</evidence>
<dbReference type="GO" id="GO:0016887">
    <property type="term" value="F:ATP hydrolysis activity"/>
    <property type="evidence" value="ECO:0007669"/>
    <property type="project" value="InterPro"/>
</dbReference>
<feature type="coiled-coil region" evidence="9">
    <location>
        <begin position="199"/>
        <end position="230"/>
    </location>
</feature>
<keyword evidence="9" id="KW-0175">Coiled coil</keyword>
<dbReference type="SUPFAM" id="SSF48334">
    <property type="entry name" value="DNA repair protein MutS, domain III"/>
    <property type="match status" value="1"/>
</dbReference>
<dbReference type="Gene3D" id="3.40.50.300">
    <property type="entry name" value="P-loop containing nucleotide triphosphate hydrolases"/>
    <property type="match status" value="1"/>
</dbReference>
<dbReference type="FunFam" id="3.40.50.300:FF:001814">
    <property type="entry name" value="DNA mismatch repair protein MutS type 2"/>
    <property type="match status" value="1"/>
</dbReference>